<keyword evidence="5" id="KW-0206">Cytoskeleton</keyword>
<dbReference type="CDD" id="cd22572">
    <property type="entry name" value="GCP5_NTD"/>
    <property type="match status" value="1"/>
</dbReference>
<name>A0A9P5SGL2_9FUNG</name>
<dbReference type="PANTHER" id="PTHR19302">
    <property type="entry name" value="GAMMA TUBULIN COMPLEX PROTEIN"/>
    <property type="match status" value="1"/>
</dbReference>
<dbReference type="EMBL" id="JAAAUY010000738">
    <property type="protein sequence ID" value="KAF9326773.1"/>
    <property type="molecule type" value="Genomic_DNA"/>
</dbReference>
<comment type="similarity">
    <text evidence="2">Belongs to the TUBGCP family.</text>
</comment>
<keyword evidence="6" id="KW-0175">Coiled coil</keyword>
<dbReference type="InterPro" id="IPR040457">
    <property type="entry name" value="GCP_C"/>
</dbReference>
<dbReference type="GO" id="GO:0031122">
    <property type="term" value="P:cytoplasmic microtubule organization"/>
    <property type="evidence" value="ECO:0007669"/>
    <property type="project" value="TreeGrafter"/>
</dbReference>
<dbReference type="InterPro" id="IPR042241">
    <property type="entry name" value="GCP_C_sf"/>
</dbReference>
<feature type="compositionally biased region" description="Basic and acidic residues" evidence="7">
    <location>
        <begin position="1098"/>
        <end position="1112"/>
    </location>
</feature>
<feature type="compositionally biased region" description="Basic residues" evidence="7">
    <location>
        <begin position="1128"/>
        <end position="1138"/>
    </location>
</feature>
<evidence type="ECO:0000256" key="4">
    <source>
        <dbReference type="ARBA" id="ARBA00022701"/>
    </source>
</evidence>
<evidence type="ECO:0000313" key="11">
    <source>
        <dbReference type="Proteomes" id="UP000696485"/>
    </source>
</evidence>
<evidence type="ECO:0000256" key="6">
    <source>
        <dbReference type="SAM" id="Coils"/>
    </source>
</evidence>
<dbReference type="InterPro" id="IPR059169">
    <property type="entry name" value="GCP5_N_ext"/>
</dbReference>
<feature type="domain" description="Gamma tubulin complex component C-terminal" evidence="8">
    <location>
        <begin position="713"/>
        <end position="1000"/>
    </location>
</feature>
<dbReference type="Pfam" id="PF17681">
    <property type="entry name" value="GCP_N_terminal"/>
    <property type="match status" value="1"/>
</dbReference>
<evidence type="ECO:0000259" key="9">
    <source>
        <dbReference type="Pfam" id="PF17681"/>
    </source>
</evidence>
<feature type="compositionally biased region" description="Acidic residues" evidence="7">
    <location>
        <begin position="1016"/>
        <end position="1027"/>
    </location>
</feature>
<keyword evidence="11" id="KW-1185">Reference proteome</keyword>
<dbReference type="AlphaFoldDB" id="A0A9P5SGL2"/>
<evidence type="ECO:0000256" key="7">
    <source>
        <dbReference type="SAM" id="MobiDB-lite"/>
    </source>
</evidence>
<dbReference type="Gene3D" id="1.20.120.1900">
    <property type="entry name" value="Gamma-tubulin complex, C-terminal domain"/>
    <property type="match status" value="1"/>
</dbReference>
<dbReference type="GO" id="GO:0043015">
    <property type="term" value="F:gamma-tubulin binding"/>
    <property type="evidence" value="ECO:0007669"/>
    <property type="project" value="InterPro"/>
</dbReference>
<keyword evidence="3" id="KW-0963">Cytoplasm</keyword>
<dbReference type="GO" id="GO:0051011">
    <property type="term" value="F:microtubule minus-end binding"/>
    <property type="evidence" value="ECO:0007669"/>
    <property type="project" value="TreeGrafter"/>
</dbReference>
<dbReference type="GO" id="GO:0000278">
    <property type="term" value="P:mitotic cell cycle"/>
    <property type="evidence" value="ECO:0007669"/>
    <property type="project" value="TreeGrafter"/>
</dbReference>
<dbReference type="Proteomes" id="UP000696485">
    <property type="component" value="Unassembled WGS sequence"/>
</dbReference>
<evidence type="ECO:0008006" key="12">
    <source>
        <dbReference type="Google" id="ProtNLM"/>
    </source>
</evidence>
<comment type="caution">
    <text evidence="10">The sequence shown here is derived from an EMBL/GenBank/DDBJ whole genome shotgun (WGS) entry which is preliminary data.</text>
</comment>
<dbReference type="GO" id="GO:0051225">
    <property type="term" value="P:spindle assembly"/>
    <property type="evidence" value="ECO:0007669"/>
    <property type="project" value="TreeGrafter"/>
</dbReference>
<feature type="region of interest" description="Disordered" evidence="7">
    <location>
        <begin position="963"/>
        <end position="989"/>
    </location>
</feature>
<dbReference type="InterPro" id="IPR041470">
    <property type="entry name" value="GCP_N"/>
</dbReference>
<evidence type="ECO:0000256" key="3">
    <source>
        <dbReference type="ARBA" id="ARBA00022490"/>
    </source>
</evidence>
<dbReference type="GO" id="GO:0000930">
    <property type="term" value="C:gamma-tubulin complex"/>
    <property type="evidence" value="ECO:0007669"/>
    <property type="project" value="TreeGrafter"/>
</dbReference>
<dbReference type="GO" id="GO:0000922">
    <property type="term" value="C:spindle pole"/>
    <property type="evidence" value="ECO:0007669"/>
    <property type="project" value="InterPro"/>
</dbReference>
<dbReference type="GO" id="GO:0005816">
    <property type="term" value="C:spindle pole body"/>
    <property type="evidence" value="ECO:0007669"/>
    <property type="project" value="UniProtKB-ARBA"/>
</dbReference>
<reference evidence="10" key="1">
    <citation type="journal article" date="2020" name="Fungal Divers.">
        <title>Resolving the Mortierellaceae phylogeny through synthesis of multi-gene phylogenetics and phylogenomics.</title>
        <authorList>
            <person name="Vandepol N."/>
            <person name="Liber J."/>
            <person name="Desiro A."/>
            <person name="Na H."/>
            <person name="Kennedy M."/>
            <person name="Barry K."/>
            <person name="Grigoriev I.V."/>
            <person name="Miller A.N."/>
            <person name="O'Donnell K."/>
            <person name="Stajich J.E."/>
            <person name="Bonito G."/>
        </authorList>
    </citation>
    <scope>NUCLEOTIDE SEQUENCE</scope>
    <source>
        <strain evidence="10">NVP1</strain>
    </source>
</reference>
<dbReference type="GO" id="GO:0005874">
    <property type="term" value="C:microtubule"/>
    <property type="evidence" value="ECO:0007669"/>
    <property type="project" value="UniProtKB-KW"/>
</dbReference>
<dbReference type="GO" id="GO:0051321">
    <property type="term" value="P:meiotic cell cycle"/>
    <property type="evidence" value="ECO:0007669"/>
    <property type="project" value="TreeGrafter"/>
</dbReference>
<feature type="region of interest" description="Disordered" evidence="7">
    <location>
        <begin position="1006"/>
        <end position="1029"/>
    </location>
</feature>
<evidence type="ECO:0000256" key="1">
    <source>
        <dbReference type="ARBA" id="ARBA00004245"/>
    </source>
</evidence>
<feature type="domain" description="Gamma tubulin complex component protein N-terminal" evidence="9">
    <location>
        <begin position="319"/>
        <end position="708"/>
    </location>
</feature>
<feature type="coiled-coil region" evidence="6">
    <location>
        <begin position="398"/>
        <end position="425"/>
    </location>
</feature>
<gene>
    <name evidence="10" type="ORF">BG006_009835</name>
</gene>
<dbReference type="GO" id="GO:0007020">
    <property type="term" value="P:microtubule nucleation"/>
    <property type="evidence" value="ECO:0007669"/>
    <property type="project" value="InterPro"/>
</dbReference>
<organism evidence="10 11">
    <name type="scientific">Podila minutissima</name>
    <dbReference type="NCBI Taxonomy" id="64525"/>
    <lineage>
        <taxon>Eukaryota</taxon>
        <taxon>Fungi</taxon>
        <taxon>Fungi incertae sedis</taxon>
        <taxon>Mucoromycota</taxon>
        <taxon>Mortierellomycotina</taxon>
        <taxon>Mortierellomycetes</taxon>
        <taxon>Mortierellales</taxon>
        <taxon>Mortierellaceae</taxon>
        <taxon>Podila</taxon>
    </lineage>
</organism>
<proteinExistence type="inferred from homology"/>
<dbReference type="Pfam" id="PF04130">
    <property type="entry name" value="GCP_C_terminal"/>
    <property type="match status" value="1"/>
</dbReference>
<feature type="region of interest" description="Disordered" evidence="7">
    <location>
        <begin position="1078"/>
        <end position="1145"/>
    </location>
</feature>
<dbReference type="PANTHER" id="PTHR19302:SF33">
    <property type="entry name" value="GAMMA-TUBULIN COMPLEX COMPONENT 5"/>
    <property type="match status" value="1"/>
</dbReference>
<evidence type="ECO:0000259" key="8">
    <source>
        <dbReference type="Pfam" id="PF04130"/>
    </source>
</evidence>
<protein>
    <recommendedName>
        <fullName evidence="12">Spindle pole body component</fullName>
    </recommendedName>
</protein>
<dbReference type="InterPro" id="IPR007259">
    <property type="entry name" value="GCP"/>
</dbReference>
<accession>A0A9P5SGL2</accession>
<evidence type="ECO:0000256" key="2">
    <source>
        <dbReference type="ARBA" id="ARBA00010337"/>
    </source>
</evidence>
<evidence type="ECO:0000313" key="10">
    <source>
        <dbReference type="EMBL" id="KAF9326773.1"/>
    </source>
</evidence>
<evidence type="ECO:0000256" key="5">
    <source>
        <dbReference type="ARBA" id="ARBA00023212"/>
    </source>
</evidence>
<comment type="subcellular location">
    <subcellularLocation>
        <location evidence="1">Cytoplasm</location>
        <location evidence="1">Cytoskeleton</location>
    </subcellularLocation>
</comment>
<sequence length="1217" mass="136793">MSFRRQRPILPEPARNLITHVTGFNTTDMHFESCSNYVATQLFDVAGIGGSRNKSVDHMVINQRIEGLADKLSMKNQDSKADALRDYLARLRGLARAVGDNEQSRSVSAITSSMDQEESAQNTVSSVLLMLLELSESPTVQPKGIYGYSMPDHLKRDQGTPKTEKQINKEIWQAILKEDPLVGDHWVQRDVDDQDSGDSDFEDMDVDERAIPSVIVERKQGDLDDDVYSDSQGLSSLDFWFSASTPYQSLRKEQNGLLKILKQQQYWKGQELVPKTVSTSQRSEETTFDLQDATLLNQMLRESRGDFGELILLQEVDIIHEVLLLLLGLPTTIFITKADARPVLDPTVTMSHLSHGALLAILQPFAESAFTISSLQSDVDRICSAPTPQYGKVIQAFASAVHSELQELKRQMSDFQQTYQKYRKSTEQRIASLIELQTTLQPCMRTATTLFDFWKQCPFSGSHNTHEQTCAFSIQLLSQLYDNITQTTLYGDSSSSALYNRILQQCMLPFLNNMESWLSGQPVDLDSESMIKPSHGVEQLSNDFWSHGFQYQIRMMDGDDGVNGSLAFEPVCPSFLTKESLHRLMYAGKAIRIIGTLVPMESLPPPASGFSSSVMSRIVGVGNDKQIQVGYEPLPTTHQQHYSQVSSLQYPLSPSPSGSHGRSEAYREISTEVNMCGIDFESRVGIELQRAIDEQYVQANTLLKSVLFSQSYLLWHLRGMGEFYFMLQGSAMHWFSVAMFSKMQRRRPWCDNYILGSTFNQIASECNWPFKQFVKIRVKDPENIKSKLGGYSLAGLRASMLEQVEFEYLLPWPLAGIVYSKDHTKQMYSRIATLLFQVKIAKLTLEQPAILKFKGSRNTTLGTLRKLRLRFLSTLNDLWSYLMTTVLDSQIKMFHCEVEGQGDLDDIIHLCQRTIDICYERCFLRDRTQPLLRTLITILNLALKFSVIFVSFIQEAEKAKKTQDRGAQGSLMSTSSKTDVRNHKSRSGRRLSFTVKGVAGSSAQNRWIGDDLSSSDSEEDEGLDSEMDEGHRQGMFSASAPKTLLFNQSDVQDTEEDDEDDDGDLDMDSSVFMDRAKKQRTGTDLSVPASFNSSAGSQHERGGDDGFDDRLPRSPRKKRPPQFLSRSSVRRGSRSRSRTRGDHAGSTLERLEAIEREFTRCRDFLAKSLRVVVNSNAARGYNASRRLLEGGVGVGDDAGGGEGGSDYLEGLILSLLS</sequence>
<keyword evidence="4" id="KW-0493">Microtubule</keyword>